<dbReference type="RefSeq" id="WP_158983973.1">
    <property type="nucleotide sequence ID" value="NZ_JBIBSM010000026.1"/>
</dbReference>
<dbReference type="InterPro" id="IPR011033">
    <property type="entry name" value="PRC_barrel-like_sf"/>
</dbReference>
<evidence type="ECO:0000313" key="2">
    <source>
        <dbReference type="Proteomes" id="UP001603013"/>
    </source>
</evidence>
<protein>
    <submittedName>
        <fullName evidence="1">PRC-barrel domain containing protein</fullName>
    </submittedName>
</protein>
<dbReference type="SUPFAM" id="SSF50346">
    <property type="entry name" value="PRC-barrel domain"/>
    <property type="match status" value="1"/>
</dbReference>
<evidence type="ECO:0000313" key="1">
    <source>
        <dbReference type="EMBL" id="MFF8280859.1"/>
    </source>
</evidence>
<dbReference type="Proteomes" id="UP001603013">
    <property type="component" value="Unassembled WGS sequence"/>
</dbReference>
<accession>A0ABW6YLW8</accession>
<dbReference type="Gene3D" id="3.90.50.10">
    <property type="entry name" value="Photosynthetic Reaction Center, subunit H, domain 2"/>
    <property type="match status" value="1"/>
</dbReference>
<gene>
    <name evidence="1" type="ORF">ACF05T_33160</name>
</gene>
<dbReference type="InterPro" id="IPR014747">
    <property type="entry name" value="Bac_photo_RC_H_C"/>
</dbReference>
<dbReference type="EMBL" id="JBIBSM010000026">
    <property type="protein sequence ID" value="MFF8280859.1"/>
    <property type="molecule type" value="Genomic_DNA"/>
</dbReference>
<name>A0ABW6YLW8_9ACTN</name>
<keyword evidence="2" id="KW-1185">Reference proteome</keyword>
<reference evidence="1 2" key="1">
    <citation type="submission" date="2024-10" db="EMBL/GenBank/DDBJ databases">
        <title>The Natural Products Discovery Center: Release of the First 8490 Sequenced Strains for Exploring Actinobacteria Biosynthetic Diversity.</title>
        <authorList>
            <person name="Kalkreuter E."/>
            <person name="Kautsar S.A."/>
            <person name="Yang D."/>
            <person name="Bader C.D."/>
            <person name="Teijaro C.N."/>
            <person name="Fluegel L."/>
            <person name="Davis C.M."/>
            <person name="Simpson J.R."/>
            <person name="Lauterbach L."/>
            <person name="Steele A.D."/>
            <person name="Gui C."/>
            <person name="Meng S."/>
            <person name="Li G."/>
            <person name="Viehrig K."/>
            <person name="Ye F."/>
            <person name="Su P."/>
            <person name="Kiefer A.F."/>
            <person name="Nichols A."/>
            <person name="Cepeda A.J."/>
            <person name="Yan W."/>
            <person name="Fan B."/>
            <person name="Jiang Y."/>
            <person name="Adhikari A."/>
            <person name="Zheng C.-J."/>
            <person name="Schuster L."/>
            <person name="Cowan T.M."/>
            <person name="Smanski M.J."/>
            <person name="Chevrette M.G."/>
            <person name="De Carvalho L.P.S."/>
            <person name="Shen B."/>
        </authorList>
    </citation>
    <scope>NUCLEOTIDE SEQUENCE [LARGE SCALE GENOMIC DNA]</scope>
    <source>
        <strain evidence="1 2">NPDC015755</strain>
    </source>
</reference>
<sequence>MLPDIWSFSETAIHAADMDLTGYKVEATDGGIGKVDQHSAEVGCCHLVVDTGPWILGRHVVIPAGIVTTVDRTTETVFVSRTKEQIKNAPEFVPEKDDTDEHHRMKFVDYYLAFFR</sequence>
<organism evidence="1 2">
    <name type="scientific">Streptomyces lateritius</name>
    <dbReference type="NCBI Taxonomy" id="67313"/>
    <lineage>
        <taxon>Bacteria</taxon>
        <taxon>Bacillati</taxon>
        <taxon>Actinomycetota</taxon>
        <taxon>Actinomycetes</taxon>
        <taxon>Kitasatosporales</taxon>
        <taxon>Streptomycetaceae</taxon>
        <taxon>Streptomyces</taxon>
    </lineage>
</organism>
<proteinExistence type="predicted"/>
<comment type="caution">
    <text evidence="1">The sequence shown here is derived from an EMBL/GenBank/DDBJ whole genome shotgun (WGS) entry which is preliminary data.</text>
</comment>